<organism evidence="3 4">
    <name type="scientific">Roseomonas marmotae</name>
    <dbReference type="NCBI Taxonomy" id="2768161"/>
    <lineage>
        <taxon>Bacteria</taxon>
        <taxon>Pseudomonadati</taxon>
        <taxon>Pseudomonadota</taxon>
        <taxon>Alphaproteobacteria</taxon>
        <taxon>Acetobacterales</taxon>
        <taxon>Roseomonadaceae</taxon>
        <taxon>Roseomonas</taxon>
    </lineage>
</organism>
<dbReference type="PROSITE" id="PS50994">
    <property type="entry name" value="INTEGRASE"/>
    <property type="match status" value="1"/>
</dbReference>
<protein>
    <submittedName>
        <fullName evidence="3">Transposase</fullName>
    </submittedName>
</protein>
<name>A0ABS3KID6_9PROT</name>
<dbReference type="Pfam" id="PF13683">
    <property type="entry name" value="rve_3"/>
    <property type="match status" value="1"/>
</dbReference>
<evidence type="ECO:0000313" key="4">
    <source>
        <dbReference type="Proteomes" id="UP001518990"/>
    </source>
</evidence>
<evidence type="ECO:0000256" key="1">
    <source>
        <dbReference type="SAM" id="MobiDB-lite"/>
    </source>
</evidence>
<evidence type="ECO:0000313" key="3">
    <source>
        <dbReference type="EMBL" id="MBO1077233.1"/>
    </source>
</evidence>
<reference evidence="3 4" key="1">
    <citation type="submission" date="2020-09" db="EMBL/GenBank/DDBJ databases">
        <title>Roseomonas.</title>
        <authorList>
            <person name="Zhu W."/>
        </authorList>
    </citation>
    <scope>NUCLEOTIDE SEQUENCE [LARGE SCALE GENOMIC DNA]</scope>
    <source>
        <strain evidence="3 4">1311</strain>
    </source>
</reference>
<dbReference type="Proteomes" id="UP001518990">
    <property type="component" value="Unassembled WGS sequence"/>
</dbReference>
<accession>A0ABS3KID6</accession>
<feature type="domain" description="Integrase catalytic" evidence="2">
    <location>
        <begin position="1"/>
        <end position="117"/>
    </location>
</feature>
<dbReference type="InterPro" id="IPR001584">
    <property type="entry name" value="Integrase_cat-core"/>
</dbReference>
<feature type="region of interest" description="Disordered" evidence="1">
    <location>
        <begin position="120"/>
        <end position="158"/>
    </location>
</feature>
<proteinExistence type="predicted"/>
<keyword evidence="4" id="KW-1185">Reference proteome</keyword>
<dbReference type="EMBL" id="JACTNF010000053">
    <property type="protein sequence ID" value="MBO1077233.1"/>
    <property type="molecule type" value="Genomic_DNA"/>
</dbReference>
<evidence type="ECO:0000259" key="2">
    <source>
        <dbReference type="PROSITE" id="PS50994"/>
    </source>
</evidence>
<dbReference type="InterPro" id="IPR012337">
    <property type="entry name" value="RNaseH-like_sf"/>
</dbReference>
<comment type="caution">
    <text evidence="3">The sequence shown here is derived from an EMBL/GenBank/DDBJ whole genome shotgun (WGS) entry which is preliminary data.</text>
</comment>
<dbReference type="SUPFAM" id="SSF53098">
    <property type="entry name" value="Ribonuclease H-like"/>
    <property type="match status" value="1"/>
</dbReference>
<feature type="compositionally biased region" description="Basic and acidic residues" evidence="1">
    <location>
        <begin position="126"/>
        <end position="152"/>
    </location>
</feature>
<gene>
    <name evidence="3" type="ORF">IAI60_21790</name>
</gene>
<dbReference type="InterPro" id="IPR036397">
    <property type="entry name" value="RNaseH_sf"/>
</dbReference>
<sequence length="158" mass="17650">MSSETIRKWRQRGPEDCLTHVLTGNGSCFTPVLAKVCAEPGAAYRHTRRLDAYVQPPQTNGMVERFNGRVGSEVLGIAIWSHAQLEHLLRGFNAAYNARRQRVLDGRTPGQVVKERLRARRKLARRKPETPEGRAGPEDIARARLIAEDAKEVSQPGS</sequence>
<dbReference type="Gene3D" id="3.30.420.10">
    <property type="entry name" value="Ribonuclease H-like superfamily/Ribonuclease H"/>
    <property type="match status" value="1"/>
</dbReference>